<feature type="transmembrane region" description="Helical" evidence="3">
    <location>
        <begin position="290"/>
        <end position="308"/>
    </location>
</feature>
<dbReference type="OrthoDB" id="6499973at2759"/>
<dbReference type="InterPro" id="IPR011701">
    <property type="entry name" value="MFS"/>
</dbReference>
<evidence type="ECO:0000313" key="5">
    <source>
        <dbReference type="Proteomes" id="UP001148786"/>
    </source>
</evidence>
<dbReference type="Proteomes" id="UP001148786">
    <property type="component" value="Unassembled WGS sequence"/>
</dbReference>
<dbReference type="InterPro" id="IPR050327">
    <property type="entry name" value="Proton-linked_MCT"/>
</dbReference>
<accession>A0A9W8K3X0</accession>
<evidence type="ECO:0000313" key="4">
    <source>
        <dbReference type="EMBL" id="KAJ3511807.1"/>
    </source>
</evidence>
<comment type="similarity">
    <text evidence="2">Belongs to the major facilitator superfamily. Monocarboxylate porter (TC 2.A.1.13) family.</text>
</comment>
<feature type="transmembrane region" description="Helical" evidence="3">
    <location>
        <begin position="53"/>
        <end position="73"/>
    </location>
</feature>
<keyword evidence="3" id="KW-1133">Transmembrane helix</keyword>
<feature type="transmembrane region" description="Helical" evidence="3">
    <location>
        <begin position="93"/>
        <end position="113"/>
    </location>
</feature>
<dbReference type="PANTHER" id="PTHR11360">
    <property type="entry name" value="MONOCARBOXYLATE TRANSPORTER"/>
    <property type="match status" value="1"/>
</dbReference>
<reference evidence="4" key="1">
    <citation type="submission" date="2022-07" db="EMBL/GenBank/DDBJ databases">
        <title>Genome Sequence of Agrocybe chaxingu.</title>
        <authorList>
            <person name="Buettner E."/>
        </authorList>
    </citation>
    <scope>NUCLEOTIDE SEQUENCE</scope>
    <source>
        <strain evidence="4">MP-N11</strain>
    </source>
</reference>
<dbReference type="EMBL" id="JANKHO010000303">
    <property type="protein sequence ID" value="KAJ3511807.1"/>
    <property type="molecule type" value="Genomic_DNA"/>
</dbReference>
<keyword evidence="3" id="KW-0812">Transmembrane</keyword>
<dbReference type="Pfam" id="PF07690">
    <property type="entry name" value="MFS_1"/>
    <property type="match status" value="1"/>
</dbReference>
<comment type="subcellular location">
    <subcellularLocation>
        <location evidence="1">Membrane</location>
        <topology evidence="1">Multi-pass membrane protein</topology>
    </subcellularLocation>
</comment>
<dbReference type="GO" id="GO:0016020">
    <property type="term" value="C:membrane"/>
    <property type="evidence" value="ECO:0007669"/>
    <property type="project" value="UniProtKB-SubCell"/>
</dbReference>
<evidence type="ECO:0000256" key="2">
    <source>
        <dbReference type="ARBA" id="ARBA00006727"/>
    </source>
</evidence>
<dbReference type="InterPro" id="IPR036259">
    <property type="entry name" value="MFS_trans_sf"/>
</dbReference>
<feature type="transmembrane region" description="Helical" evidence="3">
    <location>
        <begin position="315"/>
        <end position="340"/>
    </location>
</feature>
<protein>
    <submittedName>
        <fullName evidence="4">Uncharacterized protein</fullName>
    </submittedName>
</protein>
<name>A0A9W8K3X0_9AGAR</name>
<feature type="transmembrane region" description="Helical" evidence="3">
    <location>
        <begin position="120"/>
        <end position="144"/>
    </location>
</feature>
<organism evidence="4 5">
    <name type="scientific">Agrocybe chaxingu</name>
    <dbReference type="NCBI Taxonomy" id="84603"/>
    <lineage>
        <taxon>Eukaryota</taxon>
        <taxon>Fungi</taxon>
        <taxon>Dikarya</taxon>
        <taxon>Basidiomycota</taxon>
        <taxon>Agaricomycotina</taxon>
        <taxon>Agaricomycetes</taxon>
        <taxon>Agaricomycetidae</taxon>
        <taxon>Agaricales</taxon>
        <taxon>Agaricineae</taxon>
        <taxon>Strophariaceae</taxon>
        <taxon>Agrocybe</taxon>
    </lineage>
</organism>
<dbReference type="AlphaFoldDB" id="A0A9W8K3X0"/>
<gene>
    <name evidence="4" type="ORF">NLJ89_g3884</name>
</gene>
<dbReference type="SUPFAM" id="SSF103473">
    <property type="entry name" value="MFS general substrate transporter"/>
    <property type="match status" value="1"/>
</dbReference>
<evidence type="ECO:0000256" key="3">
    <source>
        <dbReference type="SAM" id="Phobius"/>
    </source>
</evidence>
<proteinExistence type="inferred from homology"/>
<evidence type="ECO:0000256" key="1">
    <source>
        <dbReference type="ARBA" id="ARBA00004141"/>
    </source>
</evidence>
<dbReference type="PANTHER" id="PTHR11360:SF319">
    <property type="entry name" value="MAJOR FACILITATOR SUPERFAMILY (MFS) PROFILE DOMAIN-CONTAINING PROTEIN"/>
    <property type="match status" value="1"/>
</dbReference>
<feature type="transmembrane region" description="Helical" evidence="3">
    <location>
        <begin position="259"/>
        <end position="278"/>
    </location>
</feature>
<keyword evidence="3" id="KW-0472">Membrane</keyword>
<dbReference type="GO" id="GO:0022857">
    <property type="term" value="F:transmembrane transporter activity"/>
    <property type="evidence" value="ECO:0007669"/>
    <property type="project" value="InterPro"/>
</dbReference>
<feature type="transmembrane region" description="Helical" evidence="3">
    <location>
        <begin position="222"/>
        <end position="247"/>
    </location>
</feature>
<feature type="transmembrane region" description="Helical" evidence="3">
    <location>
        <begin position="183"/>
        <end position="202"/>
    </location>
</feature>
<dbReference type="Gene3D" id="1.20.1250.20">
    <property type="entry name" value="MFS general substrate transporter like domains"/>
    <property type="match status" value="1"/>
</dbReference>
<feature type="transmembrane region" description="Helical" evidence="3">
    <location>
        <begin position="150"/>
        <end position="171"/>
    </location>
</feature>
<keyword evidence="5" id="KW-1185">Reference proteome</keyword>
<sequence length="362" mass="39315">MADQTTVHNGFHPEARATKDIMKLAPDEKAGISVSVAETGVDTPSFPEGGTQAWLTLFGAFLFQYVTFGYINAFGVYQDFYVRSYLTDYTPSAIGWIGGTQIFLNFSSGAFVGRAFDRGYFYYLMAAGAFLHGLSSLGITSHYFQKKRPLAMGIASTGSALGSVLHPIMLNKLINEHIGFHDGVRISAALNVALLLIGLSVMRTRLPPKPVQTFPVVEWFKDPAFCASVASAWFIFLGLFYPVFYIQLLAVMRGVDRKFAFYALPILNAASFFGRIIPPMFAPKLGVFNVWVFCAISSGIVVLFMVLVRDVAGTVLVAIFYGFTSGGGIALVPSTVAVIANDISELGTRIGILFVFAGLFGE</sequence>
<comment type="caution">
    <text evidence="4">The sequence shown here is derived from an EMBL/GenBank/DDBJ whole genome shotgun (WGS) entry which is preliminary data.</text>
</comment>